<dbReference type="SUPFAM" id="SSF53474">
    <property type="entry name" value="alpha/beta-Hydrolases"/>
    <property type="match status" value="1"/>
</dbReference>
<proteinExistence type="predicted"/>
<dbReference type="InterPro" id="IPR029058">
    <property type="entry name" value="AB_hydrolase_fold"/>
</dbReference>
<dbReference type="AlphaFoldDB" id="B1ZXL0"/>
<feature type="region of interest" description="Disordered" evidence="1">
    <location>
        <begin position="350"/>
        <end position="375"/>
    </location>
</feature>
<dbReference type="OrthoDB" id="9764953at2"/>
<sequence length="494" mass="53917">MNTLRVGLVCWFLTVPTLSIGNGSAGPTAWSDSSAELRPDTLTERVICADDHEQSYALYLPSTYATDRAWPVIYCFDPAGRGSRPVKLLQEAAERHGYAVVGSNNSRNGPWPITAAAARDMIADVEMRFRIDPRRRYGCGMSGGARAACAAAEDHGFTAVLGCAAGFPNNGLPRTVQFGWFGAVGDEDFNYTEMRGVARELAERRIPHRLALFAGGHGWPPASIADDALAWFDLQAMRAGLRVRDEPLIAEWLRVRSAAAAAQANPGESFAAYQQIVADFDGLADTAAAAQAAATLKDSKPVRRAVAAEKKLRRQESEWLTELYAALDFAQHPPARDVAAEVFSQIPTLGEPAMGRDREGSSAGSDFGSNRHSPALELRSPAATDRFAGIRRLAAELHRQRRDNVAARRVLSHGLSLLERARWAATENDFATADTYLEAITILHSDAPEAYFAWARTCLLEQDKPRARELLRTAVAKGFNDTPRLAQLERELAE</sequence>
<evidence type="ECO:0000256" key="1">
    <source>
        <dbReference type="SAM" id="MobiDB-lite"/>
    </source>
</evidence>
<evidence type="ECO:0000313" key="2">
    <source>
        <dbReference type="EMBL" id="ACB77005.1"/>
    </source>
</evidence>
<dbReference type="STRING" id="452637.Oter_3730"/>
<evidence type="ECO:0000313" key="3">
    <source>
        <dbReference type="Proteomes" id="UP000007013"/>
    </source>
</evidence>
<name>B1ZXL0_OPITP</name>
<dbReference type="RefSeq" id="WP_012376534.1">
    <property type="nucleotide sequence ID" value="NC_010571.1"/>
</dbReference>
<feature type="compositionally biased region" description="Polar residues" evidence="1">
    <location>
        <begin position="362"/>
        <end position="372"/>
    </location>
</feature>
<dbReference type="EMBL" id="CP001032">
    <property type="protein sequence ID" value="ACB77005.1"/>
    <property type="molecule type" value="Genomic_DNA"/>
</dbReference>
<dbReference type="eggNOG" id="COG3509">
    <property type="taxonomic scope" value="Bacteria"/>
</dbReference>
<gene>
    <name evidence="2" type="ordered locus">Oter_3730</name>
</gene>
<accession>B1ZXL0</accession>
<organism evidence="2 3">
    <name type="scientific">Opitutus terrae (strain DSM 11246 / JCM 15787 / PB90-1)</name>
    <dbReference type="NCBI Taxonomy" id="452637"/>
    <lineage>
        <taxon>Bacteria</taxon>
        <taxon>Pseudomonadati</taxon>
        <taxon>Verrucomicrobiota</taxon>
        <taxon>Opitutia</taxon>
        <taxon>Opitutales</taxon>
        <taxon>Opitutaceae</taxon>
        <taxon>Opitutus</taxon>
    </lineage>
</organism>
<dbReference type="HOGENOM" id="CLU_551895_0_0_0"/>
<protein>
    <submittedName>
        <fullName evidence="2">Uncharacterized protein</fullName>
    </submittedName>
</protein>
<dbReference type="Gene3D" id="3.40.50.1820">
    <property type="entry name" value="alpha/beta hydrolase"/>
    <property type="match status" value="1"/>
</dbReference>
<reference evidence="2 3" key="1">
    <citation type="journal article" date="2011" name="J. Bacteriol.">
        <title>Genome sequence of the verrucomicrobium Opitutus terrae PB90-1, an abundant inhabitant of rice paddy soil ecosystems.</title>
        <authorList>
            <person name="van Passel M.W."/>
            <person name="Kant R."/>
            <person name="Palva A."/>
            <person name="Copeland A."/>
            <person name="Lucas S."/>
            <person name="Lapidus A."/>
            <person name="Glavina del Rio T."/>
            <person name="Pitluck S."/>
            <person name="Goltsman E."/>
            <person name="Clum A."/>
            <person name="Sun H."/>
            <person name="Schmutz J."/>
            <person name="Larimer F.W."/>
            <person name="Land M.L."/>
            <person name="Hauser L."/>
            <person name="Kyrpides N."/>
            <person name="Mikhailova N."/>
            <person name="Richardson P.P."/>
            <person name="Janssen P.H."/>
            <person name="de Vos W.M."/>
            <person name="Smidt H."/>
        </authorList>
    </citation>
    <scope>NUCLEOTIDE SEQUENCE [LARGE SCALE GENOMIC DNA]</scope>
    <source>
        <strain evidence="3">DSM 11246 / JCM 15787 / PB90-1</strain>
    </source>
</reference>
<dbReference type="KEGG" id="ote:Oter_3730"/>
<keyword evidence="3" id="KW-1185">Reference proteome</keyword>
<dbReference type="Proteomes" id="UP000007013">
    <property type="component" value="Chromosome"/>
</dbReference>